<evidence type="ECO:0000256" key="1">
    <source>
        <dbReference type="SAM" id="SignalP"/>
    </source>
</evidence>
<evidence type="ECO:0000313" key="2">
    <source>
        <dbReference type="EMBL" id="JAD80215.1"/>
    </source>
</evidence>
<reference evidence="2" key="2">
    <citation type="journal article" date="2015" name="Data Brief">
        <title>Shoot transcriptome of the giant reed, Arundo donax.</title>
        <authorList>
            <person name="Barrero R.A."/>
            <person name="Guerrero F.D."/>
            <person name="Moolhuijzen P."/>
            <person name="Goolsby J.A."/>
            <person name="Tidwell J."/>
            <person name="Bellgard S.E."/>
            <person name="Bellgard M.I."/>
        </authorList>
    </citation>
    <scope>NUCLEOTIDE SEQUENCE</scope>
    <source>
        <tissue evidence="2">Shoot tissue taken approximately 20 cm above the soil surface</tissue>
    </source>
</reference>
<proteinExistence type="predicted"/>
<reference evidence="2" key="1">
    <citation type="submission" date="2014-09" db="EMBL/GenBank/DDBJ databases">
        <authorList>
            <person name="Magalhaes I.L.F."/>
            <person name="Oliveira U."/>
            <person name="Santos F.R."/>
            <person name="Vidigal T.H.D.A."/>
            <person name="Brescovit A.D."/>
            <person name="Santos A.J."/>
        </authorList>
    </citation>
    <scope>NUCLEOTIDE SEQUENCE</scope>
    <source>
        <tissue evidence="2">Shoot tissue taken approximately 20 cm above the soil surface</tissue>
    </source>
</reference>
<feature type="chain" id="PRO_5002044769" description="Secreted protein" evidence="1">
    <location>
        <begin position="22"/>
        <end position="92"/>
    </location>
</feature>
<protein>
    <recommendedName>
        <fullName evidence="3">Secreted protein</fullName>
    </recommendedName>
</protein>
<evidence type="ECO:0008006" key="3">
    <source>
        <dbReference type="Google" id="ProtNLM"/>
    </source>
</evidence>
<dbReference type="EMBL" id="GBRH01217680">
    <property type="protein sequence ID" value="JAD80215.1"/>
    <property type="molecule type" value="Transcribed_RNA"/>
</dbReference>
<accession>A0A0A9D3J5</accession>
<sequence>MALSPPFILTIWVSSLAISSSTSTSSASSSFALLGMKEGMLRTTDRAELGCRARSRISCTVCSSDNCFFSSATSCSSAWRRCCCIMALPLVL</sequence>
<name>A0A0A9D3J5_ARUDO</name>
<keyword evidence="1" id="KW-0732">Signal</keyword>
<dbReference type="AlphaFoldDB" id="A0A0A9D3J5"/>
<feature type="signal peptide" evidence="1">
    <location>
        <begin position="1"/>
        <end position="21"/>
    </location>
</feature>
<organism evidence="2">
    <name type="scientific">Arundo donax</name>
    <name type="common">Giant reed</name>
    <name type="synonym">Donax arundinaceus</name>
    <dbReference type="NCBI Taxonomy" id="35708"/>
    <lineage>
        <taxon>Eukaryota</taxon>
        <taxon>Viridiplantae</taxon>
        <taxon>Streptophyta</taxon>
        <taxon>Embryophyta</taxon>
        <taxon>Tracheophyta</taxon>
        <taxon>Spermatophyta</taxon>
        <taxon>Magnoliopsida</taxon>
        <taxon>Liliopsida</taxon>
        <taxon>Poales</taxon>
        <taxon>Poaceae</taxon>
        <taxon>PACMAD clade</taxon>
        <taxon>Arundinoideae</taxon>
        <taxon>Arundineae</taxon>
        <taxon>Arundo</taxon>
    </lineage>
</organism>